<dbReference type="EC" id="2.1.1.334" evidence="6"/>
<evidence type="ECO:0000256" key="4">
    <source>
        <dbReference type="ARBA" id="ARBA00023136"/>
    </source>
</evidence>
<proteinExistence type="predicted"/>
<reference evidence="6 7" key="1">
    <citation type="submission" date="2023-11" db="EMBL/GenBank/DDBJ databases">
        <title>Lentzea sokolovensis, sp. nov., Lentzea kristufkii, sp. nov., and Lentzea miocenensis, sp. nov., rare actinobacteria from Sokolov Coal Basin, Miocene lacustrine sediment, Czech Republic.</title>
        <authorList>
            <person name="Lara A."/>
            <person name="Kotroba L."/>
            <person name="Nouioui I."/>
            <person name="Neumann-Schaal M."/>
            <person name="Mast Y."/>
            <person name="Chronakova A."/>
        </authorList>
    </citation>
    <scope>NUCLEOTIDE SEQUENCE [LARGE SCALE GENOMIC DNA]</scope>
    <source>
        <strain evidence="6 7">BCCO 10_0061</strain>
    </source>
</reference>
<name>A0ABU4UUI0_9PSEU</name>
<evidence type="ECO:0000256" key="2">
    <source>
        <dbReference type="ARBA" id="ARBA00022692"/>
    </source>
</evidence>
<keyword evidence="6" id="KW-0489">Methyltransferase</keyword>
<keyword evidence="2 5" id="KW-0812">Transmembrane</keyword>
<evidence type="ECO:0000256" key="1">
    <source>
        <dbReference type="ARBA" id="ARBA00004127"/>
    </source>
</evidence>
<keyword evidence="3 5" id="KW-1133">Transmembrane helix</keyword>
<feature type="transmembrane region" description="Helical" evidence="5">
    <location>
        <begin position="12"/>
        <end position="31"/>
    </location>
</feature>
<organism evidence="6 7">
    <name type="scientific">Lentzea sokolovensis</name>
    <dbReference type="NCBI Taxonomy" id="3095429"/>
    <lineage>
        <taxon>Bacteria</taxon>
        <taxon>Bacillati</taxon>
        <taxon>Actinomycetota</taxon>
        <taxon>Actinomycetes</taxon>
        <taxon>Pseudonocardiales</taxon>
        <taxon>Pseudonocardiaceae</taxon>
        <taxon>Lentzea</taxon>
    </lineage>
</organism>
<feature type="transmembrane region" description="Helical" evidence="5">
    <location>
        <begin position="60"/>
        <end position="89"/>
    </location>
</feature>
<protein>
    <submittedName>
        <fullName evidence="6">Isoprenylcysteine carboxylmethyltransferase family protein</fullName>
        <ecNumber evidence="6">2.1.1.100</ecNumber>
        <ecNumber evidence="6">2.1.1.334</ecNumber>
    </submittedName>
</protein>
<dbReference type="EMBL" id="JAXAVU010000007">
    <property type="protein sequence ID" value="MDX8143170.1"/>
    <property type="molecule type" value="Genomic_DNA"/>
</dbReference>
<gene>
    <name evidence="6" type="ORF">SK854_13670</name>
</gene>
<comment type="caution">
    <text evidence="6">The sequence shown here is derived from an EMBL/GenBank/DDBJ whole genome shotgun (WGS) entry which is preliminary data.</text>
</comment>
<evidence type="ECO:0000313" key="6">
    <source>
        <dbReference type="EMBL" id="MDX8143170.1"/>
    </source>
</evidence>
<evidence type="ECO:0000256" key="5">
    <source>
        <dbReference type="SAM" id="Phobius"/>
    </source>
</evidence>
<dbReference type="EC" id="2.1.1.100" evidence="6"/>
<keyword evidence="4 5" id="KW-0472">Membrane</keyword>
<dbReference type="PANTHER" id="PTHR43847">
    <property type="entry name" value="BLL3993 PROTEIN"/>
    <property type="match status" value="1"/>
</dbReference>
<dbReference type="GO" id="GO:0004671">
    <property type="term" value="F:protein C-terminal S-isoprenylcysteine carboxyl O-methyltransferase activity"/>
    <property type="evidence" value="ECO:0007669"/>
    <property type="project" value="UniProtKB-EC"/>
</dbReference>
<accession>A0ABU4UUI0</accession>
<dbReference type="Pfam" id="PF04191">
    <property type="entry name" value="PEMT"/>
    <property type="match status" value="1"/>
</dbReference>
<keyword evidence="6" id="KW-0808">Transferase</keyword>
<dbReference type="PANTHER" id="PTHR43847:SF1">
    <property type="entry name" value="BLL3993 PROTEIN"/>
    <property type="match status" value="1"/>
</dbReference>
<reference evidence="6 7" key="2">
    <citation type="submission" date="2023-11" db="EMBL/GenBank/DDBJ databases">
        <authorList>
            <person name="Lara A.C."/>
            <person name="Chronakova A."/>
        </authorList>
    </citation>
    <scope>NUCLEOTIDE SEQUENCE [LARGE SCALE GENOMIC DNA]</scope>
    <source>
        <strain evidence="6 7">BCCO 10_0061</strain>
    </source>
</reference>
<dbReference type="RefSeq" id="WP_319975453.1">
    <property type="nucleotide sequence ID" value="NZ_JAXAVU010000007.1"/>
</dbReference>
<dbReference type="InterPro" id="IPR007318">
    <property type="entry name" value="Phopholipid_MeTrfase"/>
</dbReference>
<dbReference type="Proteomes" id="UP001285352">
    <property type="component" value="Unassembled WGS sequence"/>
</dbReference>
<dbReference type="Gene3D" id="1.20.120.1630">
    <property type="match status" value="1"/>
</dbReference>
<comment type="subcellular location">
    <subcellularLocation>
        <location evidence="1">Endomembrane system</location>
        <topology evidence="1">Multi-pass membrane protein</topology>
    </subcellularLocation>
</comment>
<evidence type="ECO:0000313" key="7">
    <source>
        <dbReference type="Proteomes" id="UP001285352"/>
    </source>
</evidence>
<dbReference type="GO" id="GO:0032259">
    <property type="term" value="P:methylation"/>
    <property type="evidence" value="ECO:0007669"/>
    <property type="project" value="UniProtKB-KW"/>
</dbReference>
<evidence type="ECO:0000256" key="3">
    <source>
        <dbReference type="ARBA" id="ARBA00022989"/>
    </source>
</evidence>
<dbReference type="InterPro" id="IPR052527">
    <property type="entry name" value="Metal_cation-efflux_comp"/>
</dbReference>
<keyword evidence="7" id="KW-1185">Reference proteome</keyword>
<sequence length="129" mass="13798">MSILDRPVVRVAGVVVSVVGLLATFGAQLAMGDSWRSTVDLTERPALVTDGPFRIVRNPVYTAVIMMVAGLALVVPSLIAIVGLGVVIVGSELQVRLVEEPYLRQVHDGEYLSYASHTGRFLPGLGRLT</sequence>